<evidence type="ECO:0000313" key="1">
    <source>
        <dbReference type="EMBL" id="KGM92233.1"/>
    </source>
</evidence>
<dbReference type="Proteomes" id="UP000001628">
    <property type="component" value="Unassembled WGS sequence"/>
</dbReference>
<dbReference type="GeneID" id="22587668"/>
<dbReference type="EMBL" id="KN275960">
    <property type="protein sequence ID" value="KGM92233.1"/>
    <property type="molecule type" value="Genomic_DNA"/>
</dbReference>
<dbReference type="VEuPathDB" id="FungiDB:PADG_11771"/>
<dbReference type="AlphaFoldDB" id="A0A0A0HV92"/>
<dbReference type="KEGG" id="pbn:PADG_11771"/>
<dbReference type="HOGENOM" id="CLU_2513258_0_0_1"/>
<keyword evidence="2" id="KW-1185">Reference proteome</keyword>
<organism evidence="1 2">
    <name type="scientific">Paracoccidioides brasiliensis (strain Pb18)</name>
    <dbReference type="NCBI Taxonomy" id="502780"/>
    <lineage>
        <taxon>Eukaryota</taxon>
        <taxon>Fungi</taxon>
        <taxon>Dikarya</taxon>
        <taxon>Ascomycota</taxon>
        <taxon>Pezizomycotina</taxon>
        <taxon>Eurotiomycetes</taxon>
        <taxon>Eurotiomycetidae</taxon>
        <taxon>Onygenales</taxon>
        <taxon>Ajellomycetaceae</taxon>
        <taxon>Paracoccidioides</taxon>
    </lineage>
</organism>
<accession>A0A0A0HV92</accession>
<sequence length="85" mass="9648">MYYTACCQPHDSHRDTTAANSPASCKIPDPESVASLIKPFLNRLFAKYAWTETYMHFSCPVETVQNMLFYLSQGQVSNRISNPLI</sequence>
<evidence type="ECO:0000313" key="2">
    <source>
        <dbReference type="Proteomes" id="UP000001628"/>
    </source>
</evidence>
<dbReference type="RefSeq" id="XP_010759999.1">
    <property type="nucleotide sequence ID" value="XM_010761697.1"/>
</dbReference>
<reference evidence="1 2" key="1">
    <citation type="journal article" date="2011" name="PLoS Genet.">
        <title>Comparative genomic analysis of human fungal pathogens causing paracoccidioidomycosis.</title>
        <authorList>
            <person name="Desjardins C.A."/>
            <person name="Champion M.D."/>
            <person name="Holder J.W."/>
            <person name="Muszewska A."/>
            <person name="Goldberg J."/>
            <person name="Bailao A.M."/>
            <person name="Brigido M.M."/>
            <person name="Ferreira M.E."/>
            <person name="Garcia A.M."/>
            <person name="Grynberg M."/>
            <person name="Gujja S."/>
            <person name="Heiman D.I."/>
            <person name="Henn M.R."/>
            <person name="Kodira C.D."/>
            <person name="Leon-Narvaez H."/>
            <person name="Longo L.V."/>
            <person name="Ma L.J."/>
            <person name="Malavazi I."/>
            <person name="Matsuo A.L."/>
            <person name="Morais F.V."/>
            <person name="Pereira M."/>
            <person name="Rodriguez-Brito S."/>
            <person name="Sakthikumar S."/>
            <person name="Salem-Izacc S.M."/>
            <person name="Sykes S.M."/>
            <person name="Teixeira M.M."/>
            <person name="Vallejo M.C."/>
            <person name="Walter M.E."/>
            <person name="Yandava C."/>
            <person name="Young S."/>
            <person name="Zeng Q."/>
            <person name="Zucker J."/>
            <person name="Felipe M.S."/>
            <person name="Goldman G.H."/>
            <person name="Haas B.J."/>
            <person name="McEwen J.G."/>
            <person name="Nino-Vega G."/>
            <person name="Puccia R."/>
            <person name="San-Blas G."/>
            <person name="Soares C.M."/>
            <person name="Birren B.W."/>
            <person name="Cuomo C.A."/>
        </authorList>
    </citation>
    <scope>NUCLEOTIDE SEQUENCE [LARGE SCALE GENOMIC DNA]</scope>
    <source>
        <strain evidence="1 2">Pb18</strain>
    </source>
</reference>
<proteinExistence type="predicted"/>
<gene>
    <name evidence="1" type="ORF">PADG_11771</name>
</gene>
<protein>
    <submittedName>
        <fullName evidence="1">Uncharacterized protein</fullName>
    </submittedName>
</protein>
<dbReference type="InParanoid" id="A0A0A0HV92"/>
<name>A0A0A0HV92_PARBD</name>